<protein>
    <recommendedName>
        <fullName evidence="4">DUF336-domain-containing protein</fullName>
    </recommendedName>
</protein>
<dbReference type="InterPro" id="IPR038084">
    <property type="entry name" value="PduO/GlcC-like_sf"/>
</dbReference>
<evidence type="ECO:0000313" key="3">
    <source>
        <dbReference type="Proteomes" id="UP000192596"/>
    </source>
</evidence>
<dbReference type="AlphaFoldDB" id="A0A1V8TUA2"/>
<keyword evidence="1" id="KW-0732">Signal</keyword>
<accession>A0A1V8TUA2</accession>
<dbReference type="Gene3D" id="3.30.450.150">
    <property type="entry name" value="Haem-degrading domain"/>
    <property type="match status" value="1"/>
</dbReference>
<feature type="signal peptide" evidence="1">
    <location>
        <begin position="1"/>
        <end position="23"/>
    </location>
</feature>
<feature type="chain" id="PRO_5012596437" description="DUF336-domain-containing protein" evidence="1">
    <location>
        <begin position="24"/>
        <end position="184"/>
    </location>
</feature>
<reference evidence="3" key="1">
    <citation type="submission" date="2017-03" db="EMBL/GenBank/DDBJ databases">
        <title>Genomes of endolithic fungi from Antarctica.</title>
        <authorList>
            <person name="Coleine C."/>
            <person name="Masonjones S."/>
            <person name="Stajich J.E."/>
        </authorList>
    </citation>
    <scope>NUCLEOTIDE SEQUENCE [LARGE SCALE GENOMIC DNA]</scope>
    <source>
        <strain evidence="3">CCFEE 5527</strain>
    </source>
</reference>
<dbReference type="InParanoid" id="A0A1V8TUA2"/>
<dbReference type="SUPFAM" id="SSF143744">
    <property type="entry name" value="GlcG-like"/>
    <property type="match status" value="1"/>
</dbReference>
<dbReference type="EMBL" id="NAJO01000001">
    <property type="protein sequence ID" value="OQO14970.1"/>
    <property type="molecule type" value="Genomic_DNA"/>
</dbReference>
<evidence type="ECO:0000313" key="2">
    <source>
        <dbReference type="EMBL" id="OQO14970.1"/>
    </source>
</evidence>
<keyword evidence="3" id="KW-1185">Reference proteome</keyword>
<organism evidence="2 3">
    <name type="scientific">Cryoendolithus antarcticus</name>
    <dbReference type="NCBI Taxonomy" id="1507870"/>
    <lineage>
        <taxon>Eukaryota</taxon>
        <taxon>Fungi</taxon>
        <taxon>Dikarya</taxon>
        <taxon>Ascomycota</taxon>
        <taxon>Pezizomycotina</taxon>
        <taxon>Dothideomycetes</taxon>
        <taxon>Dothideomycetidae</taxon>
        <taxon>Cladosporiales</taxon>
        <taxon>Cladosporiaceae</taxon>
        <taxon>Cryoendolithus</taxon>
    </lineage>
</organism>
<dbReference type="PANTHER" id="PTHR34309">
    <property type="entry name" value="SLR1406 PROTEIN"/>
    <property type="match status" value="1"/>
</dbReference>
<evidence type="ECO:0000256" key="1">
    <source>
        <dbReference type="SAM" id="SignalP"/>
    </source>
</evidence>
<dbReference type="Pfam" id="PF03928">
    <property type="entry name" value="HbpS-like"/>
    <property type="match status" value="1"/>
</dbReference>
<dbReference type="PANTHER" id="PTHR34309:SF1">
    <property type="entry name" value="PROTEIN GLCG"/>
    <property type="match status" value="1"/>
</dbReference>
<proteinExistence type="predicted"/>
<dbReference type="InterPro" id="IPR052517">
    <property type="entry name" value="GlcG_carb_metab_protein"/>
</dbReference>
<name>A0A1V8TUA2_9PEZI</name>
<gene>
    <name evidence="2" type="ORF">B0A48_00352</name>
</gene>
<dbReference type="Proteomes" id="UP000192596">
    <property type="component" value="Unassembled WGS sequence"/>
</dbReference>
<sequence length="184" mass="19094">MHPSTLLPAALWASLIYAIPSCAETVNRTATNGYGSTPSERHYINHTQALTVINSGIAKAIEINVPMNIAVLDPSATLVAFIHMDNSYLGSIDISQKKAKTVADFNGLFQSSGLYNRSQTLPGSDVYGIEQTNGGLVVFGGGQPIYDPMGYFIGAVGVSGGSVPQDVEVSTAAAEGVGSTIVSA</sequence>
<dbReference type="InterPro" id="IPR005624">
    <property type="entry name" value="PduO/GlcC-like"/>
</dbReference>
<dbReference type="OrthoDB" id="5075159at2759"/>
<evidence type="ECO:0008006" key="4">
    <source>
        <dbReference type="Google" id="ProtNLM"/>
    </source>
</evidence>
<comment type="caution">
    <text evidence="2">The sequence shown here is derived from an EMBL/GenBank/DDBJ whole genome shotgun (WGS) entry which is preliminary data.</text>
</comment>